<dbReference type="Pfam" id="PF00566">
    <property type="entry name" value="RabGAP-TBC"/>
    <property type="match status" value="1"/>
</dbReference>
<dbReference type="GO" id="GO:0005096">
    <property type="term" value="F:GTPase activator activity"/>
    <property type="evidence" value="ECO:0007669"/>
    <property type="project" value="UniProtKB-KW"/>
</dbReference>
<dbReference type="FunFam" id="1.10.472.80:FF:000009">
    <property type="entry name" value="TBC1 domain family member 13"/>
    <property type="match status" value="1"/>
</dbReference>
<dbReference type="PANTHER" id="PTHR22957">
    <property type="entry name" value="TBC1 DOMAIN FAMILY MEMBER GTPASE-ACTIVATING PROTEIN"/>
    <property type="match status" value="1"/>
</dbReference>
<evidence type="ECO:0000256" key="6">
    <source>
        <dbReference type="ARBA" id="ARBA00059763"/>
    </source>
</evidence>
<dbReference type="eggNOG" id="KOG4567">
    <property type="taxonomic scope" value="Eukaryota"/>
</dbReference>
<evidence type="ECO:0000256" key="5">
    <source>
        <dbReference type="ARBA" id="ARBA00023136"/>
    </source>
</evidence>
<feature type="domain" description="Rab-GAP TBC" evidence="9">
    <location>
        <begin position="33"/>
        <end position="332"/>
    </location>
</feature>
<evidence type="ECO:0000313" key="11">
    <source>
        <dbReference type="Proteomes" id="UP000007879"/>
    </source>
</evidence>
<dbReference type="Gene3D" id="1.10.8.270">
    <property type="entry name" value="putative rabgap domain of human tbc1 domain family member 14 like domains"/>
    <property type="match status" value="1"/>
</dbReference>
<evidence type="ECO:0000256" key="2">
    <source>
        <dbReference type="ARBA" id="ARBA00004496"/>
    </source>
</evidence>
<dbReference type="Gene3D" id="1.10.472.80">
    <property type="entry name" value="Ypt/Rab-GAP domain of gyp1p, domain 3"/>
    <property type="match status" value="1"/>
</dbReference>
<gene>
    <name evidence="10" type="primary">100632120</name>
</gene>
<accession>A0A1X7UQK2</accession>
<dbReference type="GO" id="GO:0005737">
    <property type="term" value="C:cytoplasm"/>
    <property type="evidence" value="ECO:0007669"/>
    <property type="project" value="UniProtKB-SubCell"/>
</dbReference>
<evidence type="ECO:0000256" key="3">
    <source>
        <dbReference type="ARBA" id="ARBA00022468"/>
    </source>
</evidence>
<dbReference type="STRING" id="400682.A0A1X7UQK2"/>
<protein>
    <recommendedName>
        <fullName evidence="8">TBC1 domain family member 13</fullName>
    </recommendedName>
</protein>
<keyword evidence="11" id="KW-1185">Reference proteome</keyword>
<dbReference type="KEGG" id="aqu:100632120"/>
<evidence type="ECO:0000256" key="8">
    <source>
        <dbReference type="ARBA" id="ARBA00067477"/>
    </source>
</evidence>
<reference evidence="10" key="2">
    <citation type="submission" date="2017-05" db="UniProtKB">
        <authorList>
            <consortium name="EnsemblMetazoa"/>
        </authorList>
    </citation>
    <scope>IDENTIFICATION</scope>
</reference>
<dbReference type="PANTHER" id="PTHR22957:SF27">
    <property type="entry name" value="TBC1 DOMAIN FAMILY MEMBER 13"/>
    <property type="match status" value="1"/>
</dbReference>
<dbReference type="FunFam" id="1.10.8.270:FF:000019">
    <property type="entry name" value="TBC1 domain family member 13"/>
    <property type="match status" value="1"/>
</dbReference>
<dbReference type="OMA" id="TEFPCEE"/>
<keyword evidence="5" id="KW-0472">Membrane</keyword>
<comment type="subunit">
    <text evidence="7">Interacts with RAB1A and RAB10; in a GTP-dependent manner.</text>
</comment>
<dbReference type="InParanoid" id="A0A1X7UQK2"/>
<dbReference type="AlphaFoldDB" id="A0A1X7UQK2"/>
<comment type="function">
    <text evidence="6">Acts as a GTPase-activating protein for RAB35. Together with RAB35 may be involved in regulation of insulin-induced glucose transporter SLC2A4/GLUT4 translocation to the plasma membrane in adipocytes.</text>
</comment>
<dbReference type="Proteomes" id="UP000007879">
    <property type="component" value="Unassembled WGS sequence"/>
</dbReference>
<name>A0A1X7UQK2_AMPQE</name>
<proteinExistence type="predicted"/>
<dbReference type="InterPro" id="IPR035969">
    <property type="entry name" value="Rab-GAP_TBC_sf"/>
</dbReference>
<dbReference type="EnsemblMetazoa" id="XM_003387029.3">
    <property type="protein sequence ID" value="XP_003387077.1"/>
    <property type="gene ID" value="LOC100632120"/>
</dbReference>
<dbReference type="PROSITE" id="PS50086">
    <property type="entry name" value="TBC_RABGAP"/>
    <property type="match status" value="1"/>
</dbReference>
<evidence type="ECO:0000256" key="1">
    <source>
        <dbReference type="ARBA" id="ARBA00004370"/>
    </source>
</evidence>
<dbReference type="SMART" id="SM00164">
    <property type="entry name" value="TBC"/>
    <property type="match status" value="1"/>
</dbReference>
<dbReference type="SUPFAM" id="SSF47923">
    <property type="entry name" value="Ypt/Rab-GAP domain of gyp1p"/>
    <property type="match status" value="2"/>
</dbReference>
<dbReference type="OrthoDB" id="10263206at2759"/>
<comment type="subcellular location">
    <subcellularLocation>
        <location evidence="2">Cytoplasm</location>
    </subcellularLocation>
    <subcellularLocation>
        <location evidence="1">Membrane</location>
    </subcellularLocation>
</comment>
<dbReference type="InterPro" id="IPR000195">
    <property type="entry name" value="Rab-GAP-TBC_dom"/>
</dbReference>
<evidence type="ECO:0000259" key="9">
    <source>
        <dbReference type="PROSITE" id="PS50086"/>
    </source>
</evidence>
<dbReference type="Gene3D" id="1.10.10.750">
    <property type="entry name" value="Ypt/Rab-GAP domain of gyp1p, domain 1"/>
    <property type="match status" value="1"/>
</dbReference>
<dbReference type="GO" id="GO:0016020">
    <property type="term" value="C:membrane"/>
    <property type="evidence" value="ECO:0007669"/>
    <property type="project" value="UniProtKB-SubCell"/>
</dbReference>
<evidence type="ECO:0000256" key="4">
    <source>
        <dbReference type="ARBA" id="ARBA00022490"/>
    </source>
</evidence>
<evidence type="ECO:0000313" key="10">
    <source>
        <dbReference type="EnsemblMetazoa" id="Aqu2.1.30048_001"/>
    </source>
</evidence>
<keyword evidence="4" id="KW-0963">Cytoplasm</keyword>
<sequence>MASKSKVASFKEVLSKEEIDIEELRRLCFYGCTDKEGIRATCWKILLGYLPVKRKYWEEELRRQRSSYHRLMNDVIINPYKEEDQTEAVDHPLNPNPDSQWHKYFEDNDILLQIDHDTRRLYPEISFFQLPTMYPRKAFNTGVVLGIEALKERVSHSSLPSQKVESSRYGVRKVKIKKNEEEPFSPLKEGEEGHWEVVERILFIYAKMNKGIGYVQGMNEIIGPIYYIFAQHPDSLWKEHAEADTFFCFSNLMVEIGDNFTKKLDRSRAGIGGSMNRLMTLLKDRDTEIHKNLIDKEIDPAFFGFRWITLLLSQEFLLPDVIRLWDSLFSDSERFDFLIYVCTAMIICIRTDILAADFSVTIKLLQNYPIDDMQRILQKAQDIKQFYSLSKR</sequence>
<organism evidence="10">
    <name type="scientific">Amphimedon queenslandica</name>
    <name type="common">Sponge</name>
    <dbReference type="NCBI Taxonomy" id="400682"/>
    <lineage>
        <taxon>Eukaryota</taxon>
        <taxon>Metazoa</taxon>
        <taxon>Porifera</taxon>
        <taxon>Demospongiae</taxon>
        <taxon>Heteroscleromorpha</taxon>
        <taxon>Haplosclerida</taxon>
        <taxon>Niphatidae</taxon>
        <taxon>Amphimedon</taxon>
    </lineage>
</organism>
<dbReference type="GO" id="GO:0006886">
    <property type="term" value="P:intracellular protein transport"/>
    <property type="evidence" value="ECO:0007669"/>
    <property type="project" value="TreeGrafter"/>
</dbReference>
<reference evidence="11" key="1">
    <citation type="journal article" date="2010" name="Nature">
        <title>The Amphimedon queenslandica genome and the evolution of animal complexity.</title>
        <authorList>
            <person name="Srivastava M."/>
            <person name="Simakov O."/>
            <person name="Chapman J."/>
            <person name="Fahey B."/>
            <person name="Gauthier M.E."/>
            <person name="Mitros T."/>
            <person name="Richards G.S."/>
            <person name="Conaco C."/>
            <person name="Dacre M."/>
            <person name="Hellsten U."/>
            <person name="Larroux C."/>
            <person name="Putnam N.H."/>
            <person name="Stanke M."/>
            <person name="Adamska M."/>
            <person name="Darling A."/>
            <person name="Degnan S.M."/>
            <person name="Oakley T.H."/>
            <person name="Plachetzki D.C."/>
            <person name="Zhai Y."/>
            <person name="Adamski M."/>
            <person name="Calcino A."/>
            <person name="Cummins S.F."/>
            <person name="Goodstein D.M."/>
            <person name="Harris C."/>
            <person name="Jackson D.J."/>
            <person name="Leys S.P."/>
            <person name="Shu S."/>
            <person name="Woodcroft B.J."/>
            <person name="Vervoort M."/>
            <person name="Kosik K.S."/>
            <person name="Manning G."/>
            <person name="Degnan B.M."/>
            <person name="Rokhsar D.S."/>
        </authorList>
    </citation>
    <scope>NUCLEOTIDE SEQUENCE [LARGE SCALE GENOMIC DNA]</scope>
</reference>
<keyword evidence="3" id="KW-0343">GTPase activation</keyword>
<evidence type="ECO:0000256" key="7">
    <source>
        <dbReference type="ARBA" id="ARBA00064536"/>
    </source>
</evidence>
<dbReference type="EnsemblMetazoa" id="Aqu2.1.30048_001">
    <property type="protein sequence ID" value="Aqu2.1.30048_001"/>
    <property type="gene ID" value="Aqu2.1.30048"/>
</dbReference>